<dbReference type="Proteomes" id="UP001304300">
    <property type="component" value="Chromosome"/>
</dbReference>
<dbReference type="GO" id="GO:0005975">
    <property type="term" value="P:carbohydrate metabolic process"/>
    <property type="evidence" value="ECO:0007669"/>
    <property type="project" value="InterPro"/>
</dbReference>
<dbReference type="RefSeq" id="WP_317835964.1">
    <property type="nucleotide sequence ID" value="NZ_CP136920.1"/>
</dbReference>
<dbReference type="Gene3D" id="1.50.10.100">
    <property type="entry name" value="Chondroitin AC/alginate lyase"/>
    <property type="match status" value="1"/>
</dbReference>
<dbReference type="EMBL" id="CP136920">
    <property type="protein sequence ID" value="WOO43412.1"/>
    <property type="molecule type" value="Genomic_DNA"/>
</dbReference>
<dbReference type="AlphaFoldDB" id="A0AAQ3QXU6"/>
<feature type="signal peptide" evidence="3">
    <location>
        <begin position="1"/>
        <end position="21"/>
    </location>
</feature>
<dbReference type="SUPFAM" id="SSF48230">
    <property type="entry name" value="Chondroitin AC/alginate lyase"/>
    <property type="match status" value="1"/>
</dbReference>
<dbReference type="InterPro" id="IPR008929">
    <property type="entry name" value="Chondroitin_lyas"/>
</dbReference>
<dbReference type="KEGG" id="puo:RZN69_09955"/>
<dbReference type="GO" id="GO:0005576">
    <property type="term" value="C:extracellular region"/>
    <property type="evidence" value="ECO:0007669"/>
    <property type="project" value="InterPro"/>
</dbReference>
<dbReference type="PANTHER" id="PTHR38481:SF1">
    <property type="entry name" value="HYALURONATE LYASE"/>
    <property type="match status" value="1"/>
</dbReference>
<evidence type="ECO:0000313" key="6">
    <source>
        <dbReference type="EMBL" id="WOO43412.1"/>
    </source>
</evidence>
<keyword evidence="2 6" id="KW-0456">Lyase</keyword>
<dbReference type="InterPro" id="IPR011071">
    <property type="entry name" value="Lyase_8-like_C"/>
</dbReference>
<dbReference type="PANTHER" id="PTHR38481">
    <property type="entry name" value="HYALURONATE LYASE"/>
    <property type="match status" value="1"/>
</dbReference>
<feature type="domain" description="Polysaccharide lyase family 8 central" evidence="4">
    <location>
        <begin position="416"/>
        <end position="696"/>
    </location>
</feature>
<keyword evidence="7" id="KW-1185">Reference proteome</keyword>
<evidence type="ECO:0000259" key="5">
    <source>
        <dbReference type="Pfam" id="PF02884"/>
    </source>
</evidence>
<dbReference type="Gene3D" id="2.60.220.10">
    <property type="entry name" value="Polysaccharide lyase family 8-like, C-terminal"/>
    <property type="match status" value="1"/>
</dbReference>
<sequence>MKTLQFAVLWFLLPLSSVVLIAGQDIDSMTSAKQKALDEFRNTLKERSFRTSNLKNAEDVNRCIELLDADGYFSDLRYLNDQWDQLNTPYVSTQNELSKPLQKAFTRLWKIAELYRNEKLPEGDAIDLRNRVFKGFSNYMQFERDRPLDTGRFHASCFAMPRAGSNAYFCFFDVMEGIENGEITDSVLVEGRQAMIDLGCQAWTIPARNDATDSDVVSVDRFRKHVWWVGGNGLAYRNLSESAATKNSVEMMDVIAEVAQKGISAVSQTTYDDAFWTEGMTADGAGWGHGMQCLVWGYPIHGTSAALDRLKVFRGTPWAQKLSEENVSWLLNLLRGSSFLYHRGIAPPCLGRGSMQWEDLERKEIPSARIAKGLLADWSDSFSPEELAELKQFCAEAESLNILMSGYPDGNYHGTRYFFNNDNFVKKNEDYYSIISMASVRCDGIESAHVMADMFNFYTCDGMTFFQRTGEEYKLAVGAWNLTAIPGVTSRQVDALHPITNWRGFCSKRNFAAGATDGGDYAVTGFIFEKMNASAKKDVNDKSGLNEKNKDIYGVLAHKGYFWFGDVLLVLGSGVTDLDGSIERPIWTTIEQTIVRGENRIAEQSMEVAALSEPVVYEIEDRGELQWVTNNGFGYAVIPEYTTGSVFASFQKRETQWDEINFQNRSIESEPEELDIFQMWIDHGNHPQNDTYAYYVSCSGETVTDLPVVLSNSTDLQAAVSSDGNVIEALFYSADEKLMWGDNSIKVSSECALMVKSDHGAYSFTVCDAKMDVNLDELIIQTDLDITGENVEVLNGKNILTIDLPREPFRGKPVTVVCSKRSNHQAALEDY</sequence>
<protein>
    <submittedName>
        <fullName evidence="6">Polysaccharide lyase family 8 super-sandwich domain-containing protein</fullName>
    </submittedName>
</protein>
<dbReference type="Pfam" id="PF02278">
    <property type="entry name" value="Lyase_8"/>
    <property type="match status" value="1"/>
</dbReference>
<dbReference type="SUPFAM" id="SSF49863">
    <property type="entry name" value="Hyaluronate lyase-like, C-terminal domain"/>
    <property type="match status" value="1"/>
</dbReference>
<dbReference type="InterPro" id="IPR011013">
    <property type="entry name" value="Gal_mutarotase_sf_dom"/>
</dbReference>
<reference evidence="6 7" key="1">
    <citation type="submission" date="2023-10" db="EMBL/GenBank/DDBJ databases">
        <title>Rubellicoccus peritrichatus gen. nov., sp. nov., isolated from an algae of coral reef tank.</title>
        <authorList>
            <person name="Luo J."/>
        </authorList>
    </citation>
    <scope>NUCLEOTIDE SEQUENCE [LARGE SCALE GENOMIC DNA]</scope>
    <source>
        <strain evidence="6 7">CR14</strain>
    </source>
</reference>
<dbReference type="InterPro" id="IPR004103">
    <property type="entry name" value="Lyase_8_C"/>
</dbReference>
<dbReference type="GO" id="GO:0030246">
    <property type="term" value="F:carbohydrate binding"/>
    <property type="evidence" value="ECO:0007669"/>
    <property type="project" value="InterPro"/>
</dbReference>
<dbReference type="InterPro" id="IPR003159">
    <property type="entry name" value="Lyase_8_central_dom"/>
</dbReference>
<dbReference type="InterPro" id="IPR038970">
    <property type="entry name" value="Lyase_8"/>
</dbReference>
<proteinExistence type="inferred from homology"/>
<dbReference type="GO" id="GO:0016837">
    <property type="term" value="F:carbon-oxygen lyase activity, acting on polysaccharides"/>
    <property type="evidence" value="ECO:0007669"/>
    <property type="project" value="UniProtKB-ARBA"/>
</dbReference>
<dbReference type="InterPro" id="IPR014718">
    <property type="entry name" value="GH-type_carb-bd"/>
</dbReference>
<dbReference type="SUPFAM" id="SSF74650">
    <property type="entry name" value="Galactose mutarotase-like"/>
    <property type="match status" value="1"/>
</dbReference>
<evidence type="ECO:0000313" key="7">
    <source>
        <dbReference type="Proteomes" id="UP001304300"/>
    </source>
</evidence>
<dbReference type="Pfam" id="PF02884">
    <property type="entry name" value="Lyase_8_C"/>
    <property type="match status" value="1"/>
</dbReference>
<name>A0AAQ3QXU6_9BACT</name>
<evidence type="ECO:0000259" key="4">
    <source>
        <dbReference type="Pfam" id="PF02278"/>
    </source>
</evidence>
<evidence type="ECO:0000256" key="1">
    <source>
        <dbReference type="ARBA" id="ARBA00006699"/>
    </source>
</evidence>
<gene>
    <name evidence="6" type="ORF">RZN69_09955</name>
</gene>
<feature type="domain" description="Polysaccharide lyase family 8 C-terminal" evidence="5">
    <location>
        <begin position="709"/>
        <end position="770"/>
    </location>
</feature>
<evidence type="ECO:0000256" key="3">
    <source>
        <dbReference type="SAM" id="SignalP"/>
    </source>
</evidence>
<dbReference type="Gene3D" id="2.70.98.10">
    <property type="match status" value="1"/>
</dbReference>
<evidence type="ECO:0000256" key="2">
    <source>
        <dbReference type="ARBA" id="ARBA00023239"/>
    </source>
</evidence>
<feature type="chain" id="PRO_5042983149" evidence="3">
    <location>
        <begin position="22"/>
        <end position="831"/>
    </location>
</feature>
<comment type="similarity">
    <text evidence="1">Belongs to the polysaccharide lyase 8 family.</text>
</comment>
<accession>A0AAQ3QXU6</accession>
<keyword evidence="3" id="KW-0732">Signal</keyword>
<organism evidence="6 7">
    <name type="scientific">Rubellicoccus peritrichatus</name>
    <dbReference type="NCBI Taxonomy" id="3080537"/>
    <lineage>
        <taxon>Bacteria</taxon>
        <taxon>Pseudomonadati</taxon>
        <taxon>Verrucomicrobiota</taxon>
        <taxon>Opitutia</taxon>
        <taxon>Puniceicoccales</taxon>
        <taxon>Cerasicoccaceae</taxon>
        <taxon>Rubellicoccus</taxon>
    </lineage>
</organism>